<evidence type="ECO:0000313" key="1">
    <source>
        <dbReference type="EMBL" id="KUI66667.1"/>
    </source>
</evidence>
<sequence>MASGVWFDVSLSCCEVTDVALLLHEENPVDGDDAMADEVAVLQPSSHNAVQFAKLKRLLSGVTACDWSEVNW</sequence>
<evidence type="ECO:0000313" key="2">
    <source>
        <dbReference type="Proteomes" id="UP000078559"/>
    </source>
</evidence>
<organism evidence="1 2">
    <name type="scientific">Cytospora mali</name>
    <name type="common">Apple Valsa canker fungus</name>
    <name type="synonym">Valsa mali</name>
    <dbReference type="NCBI Taxonomy" id="578113"/>
    <lineage>
        <taxon>Eukaryota</taxon>
        <taxon>Fungi</taxon>
        <taxon>Dikarya</taxon>
        <taxon>Ascomycota</taxon>
        <taxon>Pezizomycotina</taxon>
        <taxon>Sordariomycetes</taxon>
        <taxon>Sordariomycetidae</taxon>
        <taxon>Diaporthales</taxon>
        <taxon>Cytosporaceae</taxon>
        <taxon>Cytospora</taxon>
    </lineage>
</organism>
<proteinExistence type="predicted"/>
<name>A0A194VRP3_CYTMA</name>
<gene>
    <name evidence="1" type="ORF">VM1G_11407</name>
</gene>
<dbReference type="Proteomes" id="UP000078559">
    <property type="component" value="Chromosome 2"/>
</dbReference>
<accession>A0A194VRP3</accession>
<protein>
    <submittedName>
        <fullName evidence="1">Uncharacterized protein</fullName>
    </submittedName>
</protein>
<dbReference type="AlphaFoldDB" id="A0A194VRP3"/>
<dbReference type="EMBL" id="CM003099">
    <property type="protein sequence ID" value="KUI66667.1"/>
    <property type="molecule type" value="Genomic_DNA"/>
</dbReference>
<reference evidence="1" key="1">
    <citation type="submission" date="2014-12" db="EMBL/GenBank/DDBJ databases">
        <title>Genome Sequence of Valsa Canker Pathogens Uncovers a Specific Adaption of Colonization on Woody Bark.</title>
        <authorList>
            <person name="Yin Z."/>
            <person name="Liu H."/>
            <person name="Gao X."/>
            <person name="Li Z."/>
            <person name="Song N."/>
            <person name="Ke X."/>
            <person name="Dai Q."/>
            <person name="Wu Y."/>
            <person name="Sun Y."/>
            <person name="Xu J.-R."/>
            <person name="Kang Z.K."/>
            <person name="Wang L."/>
            <person name="Huang L."/>
        </authorList>
    </citation>
    <scope>NUCLEOTIDE SEQUENCE [LARGE SCALE GENOMIC DNA]</scope>
    <source>
        <strain evidence="1">03-8</strain>
    </source>
</reference>
<keyword evidence="2" id="KW-1185">Reference proteome</keyword>